<dbReference type="InterPro" id="IPR023828">
    <property type="entry name" value="Peptidase_S8_Ser-AS"/>
</dbReference>
<dbReference type="GO" id="GO:0004252">
    <property type="term" value="F:serine-type endopeptidase activity"/>
    <property type="evidence" value="ECO:0007669"/>
    <property type="project" value="UniProtKB-UniRule"/>
</dbReference>
<dbReference type="InterPro" id="IPR002884">
    <property type="entry name" value="P_dom"/>
</dbReference>
<keyword evidence="4 6" id="KW-0720">Serine protease</keyword>
<feature type="domain" description="P/Homo B" evidence="8">
    <location>
        <begin position="612"/>
        <end position="769"/>
    </location>
</feature>
<dbReference type="InterPro" id="IPR008979">
    <property type="entry name" value="Galactose-bd-like_sf"/>
</dbReference>
<dbReference type="PROSITE" id="PS00137">
    <property type="entry name" value="SUBTILASE_HIS"/>
    <property type="match status" value="1"/>
</dbReference>
<feature type="active site" description="Charge relay system" evidence="5 6">
    <location>
        <position position="157"/>
    </location>
</feature>
<dbReference type="Pfam" id="PF00082">
    <property type="entry name" value="Peptidase_S8"/>
    <property type="match status" value="1"/>
</dbReference>
<reference evidence="9 10" key="1">
    <citation type="submission" date="2018-01" db="EMBL/GenBank/DDBJ databases">
        <title>G. obscuriglobus.</title>
        <authorList>
            <person name="Franke J."/>
            <person name="Blomberg W."/>
            <person name="Selmecki A."/>
        </authorList>
    </citation>
    <scope>NUCLEOTIDE SEQUENCE [LARGE SCALE GENOMIC DNA]</scope>
    <source>
        <strain evidence="9 10">DSM 5831</strain>
    </source>
</reference>
<evidence type="ECO:0000256" key="5">
    <source>
        <dbReference type="PIRSR" id="PIRSR615500-1"/>
    </source>
</evidence>
<dbReference type="PROSITE" id="PS00018">
    <property type="entry name" value="EF_HAND_1"/>
    <property type="match status" value="2"/>
</dbReference>
<evidence type="ECO:0000256" key="2">
    <source>
        <dbReference type="ARBA" id="ARBA00022670"/>
    </source>
</evidence>
<dbReference type="InterPro" id="IPR034204">
    <property type="entry name" value="PfSUB1-like_cat_dom"/>
</dbReference>
<dbReference type="AlphaFoldDB" id="A0A2Z3H727"/>
<keyword evidence="3 6" id="KW-0378">Hydrolase</keyword>
<dbReference type="PANTHER" id="PTHR43399">
    <property type="entry name" value="SUBTILISIN-RELATED"/>
    <property type="match status" value="1"/>
</dbReference>
<dbReference type="PRINTS" id="PR00723">
    <property type="entry name" value="SUBTILISIN"/>
</dbReference>
<proteinExistence type="inferred from homology"/>
<protein>
    <recommendedName>
        <fullName evidence="8">P/Homo B domain-containing protein</fullName>
    </recommendedName>
</protein>
<dbReference type="InterPro" id="IPR000209">
    <property type="entry name" value="Peptidase_S8/S53_dom"/>
</dbReference>
<dbReference type="PROSITE" id="PS00138">
    <property type="entry name" value="SUBTILASE_SER"/>
    <property type="match status" value="1"/>
</dbReference>
<dbReference type="EMBL" id="CP025958">
    <property type="protein sequence ID" value="AWM40641.1"/>
    <property type="molecule type" value="Genomic_DNA"/>
</dbReference>
<dbReference type="GO" id="GO:0006508">
    <property type="term" value="P:proteolysis"/>
    <property type="evidence" value="ECO:0007669"/>
    <property type="project" value="UniProtKB-KW"/>
</dbReference>
<evidence type="ECO:0000256" key="1">
    <source>
        <dbReference type="ARBA" id="ARBA00011073"/>
    </source>
</evidence>
<dbReference type="PROSITE" id="PS00136">
    <property type="entry name" value="SUBTILASE_ASP"/>
    <property type="match status" value="1"/>
</dbReference>
<evidence type="ECO:0000256" key="3">
    <source>
        <dbReference type="ARBA" id="ARBA00022801"/>
    </source>
</evidence>
<feature type="active site" description="Charge relay system" evidence="5 6">
    <location>
        <position position="272"/>
    </location>
</feature>
<dbReference type="SUPFAM" id="SSF49785">
    <property type="entry name" value="Galactose-binding domain-like"/>
    <property type="match status" value="1"/>
</dbReference>
<dbReference type="SUPFAM" id="SSF52743">
    <property type="entry name" value="Subtilisin-like"/>
    <property type="match status" value="1"/>
</dbReference>
<dbReference type="KEGG" id="gog:C1280_29095"/>
<dbReference type="OrthoDB" id="252653at2"/>
<evidence type="ECO:0000256" key="6">
    <source>
        <dbReference type="PROSITE-ProRule" id="PRU01240"/>
    </source>
</evidence>
<keyword evidence="10" id="KW-1185">Reference proteome</keyword>
<sequence length="911" mass="91831">MGFPDRSRLGRAHLAMERLEDRTTPAKLDAALALALPDLVAAGAVSGDHVNVVMNATSTNAADLAALSATPFAASVSPLGFGIYSVTLTPGTDLGGALAFYGSLAGVTSAAPDQILNVQRTPNDPSYNSLYGMTRIGAPTAWDSSTGTPGFVVAVIDSGVDYRHPDLVNNIWINQAEIPSAVRARLVDVDGDRTITFRDLNNAVNQGAGKITDLNGNGYIDGGDILKPVAQGGWADGTDGNGTAGSTNSYRDDLVGWDFANNDNDPLDDNNHGTHVAGTIGAVGNNGVGVAGVNWNVQIMGLKFLAANGSGSLSAAVNALNYAVTMGVKLSNNSWGGGGYDTTLAAAIGRAQTAGHIFVAAAGNSGQNIDSIASYPASYIQQYNNVVSVAATDSADRLASFSNYGASSVTLAAPGVGILSTTPNNTYSSFSGTSMASPHVAGAIALYWGANPTLTYQQVIAKLKSSVDVVSGLSGKVSTGGRLNVAKMFAGSTSPPVAVSGPKVVSASFGGATATQFDNVLVIFDKAVLTSTFTAADVSAFTGPNGTLAVTGIVAVNATNGSATQFRITFAAQTANGSYSLTFGPNITDAAGNLMNQNGNGTNGEATLDRYTAAGTLTTTTTTTLSTGTIAAPIRDLSTLTTTLNVTQDIRIADLDVVVNLTHTWDSDLVITLTSPTVNGVAGKTVTLFNRRGGSGDNLTNTRFNDEATTSIANGLAPFNGSFKPETALSVFDGLSTKGAWTLTVRDAASGDIGTLTNWQLVVTGTLGGAGGARSLGFLAEEPLAPAADVTPALASAAVAPASVPAAVSAGFTAAPAATLAGAASASTAVASSAPGAAPLWLAGDDARDEFVARYEGEPETSDGDDGYQSSFGILVDDAAAPATGEESAVLYFAPVSAGVSDALGALFGDA</sequence>
<dbReference type="CDD" id="cd07473">
    <property type="entry name" value="Peptidases_S8_Subtilisin_like"/>
    <property type="match status" value="1"/>
</dbReference>
<feature type="active site" description="Charge relay system" evidence="5 6">
    <location>
        <position position="434"/>
    </location>
</feature>
<dbReference type="PROSITE" id="PS51829">
    <property type="entry name" value="P_HOMO_B"/>
    <property type="match status" value="1"/>
</dbReference>
<evidence type="ECO:0000259" key="8">
    <source>
        <dbReference type="PROSITE" id="PS51829"/>
    </source>
</evidence>
<dbReference type="InterPro" id="IPR015500">
    <property type="entry name" value="Peptidase_S8_subtilisin-rel"/>
</dbReference>
<dbReference type="Gene3D" id="2.60.120.260">
    <property type="entry name" value="Galactose-binding domain-like"/>
    <property type="match status" value="1"/>
</dbReference>
<organism evidence="9 10">
    <name type="scientific">Gemmata obscuriglobus</name>
    <dbReference type="NCBI Taxonomy" id="114"/>
    <lineage>
        <taxon>Bacteria</taxon>
        <taxon>Pseudomonadati</taxon>
        <taxon>Planctomycetota</taxon>
        <taxon>Planctomycetia</taxon>
        <taxon>Gemmatales</taxon>
        <taxon>Gemmataceae</taxon>
        <taxon>Gemmata</taxon>
    </lineage>
</organism>
<dbReference type="InterPro" id="IPR051048">
    <property type="entry name" value="Peptidase_S8/S53_subtilisin"/>
</dbReference>
<dbReference type="Pfam" id="PF01483">
    <property type="entry name" value="P_proprotein"/>
    <property type="match status" value="1"/>
</dbReference>
<dbReference type="PANTHER" id="PTHR43399:SF4">
    <property type="entry name" value="CELL WALL-ASSOCIATED PROTEASE"/>
    <property type="match status" value="1"/>
</dbReference>
<evidence type="ECO:0000313" key="10">
    <source>
        <dbReference type="Proteomes" id="UP000245802"/>
    </source>
</evidence>
<gene>
    <name evidence="9" type="ORF">C1280_29095</name>
</gene>
<dbReference type="Proteomes" id="UP000245802">
    <property type="component" value="Chromosome"/>
</dbReference>
<comment type="similarity">
    <text evidence="1 6 7">Belongs to the peptidase S8 family.</text>
</comment>
<dbReference type="InterPro" id="IPR022398">
    <property type="entry name" value="Peptidase_S8_His-AS"/>
</dbReference>
<evidence type="ECO:0000256" key="7">
    <source>
        <dbReference type="RuleBase" id="RU003355"/>
    </source>
</evidence>
<keyword evidence="2 6" id="KW-0645">Protease</keyword>
<dbReference type="PROSITE" id="PS51892">
    <property type="entry name" value="SUBTILASE"/>
    <property type="match status" value="1"/>
</dbReference>
<dbReference type="InterPro" id="IPR023827">
    <property type="entry name" value="Peptidase_S8_Asp-AS"/>
</dbReference>
<dbReference type="RefSeq" id="WP_010043467.1">
    <property type="nucleotide sequence ID" value="NZ_CP025958.1"/>
</dbReference>
<dbReference type="InterPro" id="IPR036852">
    <property type="entry name" value="Peptidase_S8/S53_dom_sf"/>
</dbReference>
<evidence type="ECO:0000256" key="4">
    <source>
        <dbReference type="ARBA" id="ARBA00022825"/>
    </source>
</evidence>
<dbReference type="Gene3D" id="3.40.50.200">
    <property type="entry name" value="Peptidase S8/S53 domain"/>
    <property type="match status" value="1"/>
</dbReference>
<name>A0A2Z3H727_9BACT</name>
<accession>A0A2Z3H727</accession>
<dbReference type="InterPro" id="IPR018247">
    <property type="entry name" value="EF_Hand_1_Ca_BS"/>
</dbReference>
<evidence type="ECO:0000313" key="9">
    <source>
        <dbReference type="EMBL" id="AWM40641.1"/>
    </source>
</evidence>